<reference evidence="2" key="1">
    <citation type="journal article" date="2015" name="Nature">
        <title>Complex archaea that bridge the gap between prokaryotes and eukaryotes.</title>
        <authorList>
            <person name="Spang A."/>
            <person name="Saw J.H."/>
            <person name="Jorgensen S.L."/>
            <person name="Zaremba-Niedzwiedzka K."/>
            <person name="Martijn J."/>
            <person name="Lind A.E."/>
            <person name="van Eijk R."/>
            <person name="Schleper C."/>
            <person name="Guy L."/>
            <person name="Ettema T.J."/>
        </authorList>
    </citation>
    <scope>NUCLEOTIDE SEQUENCE</scope>
</reference>
<evidence type="ECO:0008006" key="3">
    <source>
        <dbReference type="Google" id="ProtNLM"/>
    </source>
</evidence>
<name>A0A0F9QED9_9ZZZZ</name>
<sequence length="543" mass="60694">MPQHFKNATDVAAEANRLANSWSGRDRAIREGYDLIRLVNDLRQKNMESVISSDPRTGFNMARWLLRPKAHIFAVDTEGFTDDHRQNVGPIESFCNQELSKVERRGSGTLFSSYLDRTLGLMLATGWYATFSFPSRQGWVLQAWNPAGVFPEYDHNGDLVKVARRFTISGPQANEMVRVEGWNRPNRPWTGNVGVNLIWQMTGDGVMFTSSMGSVHTRPEFITPFDVIPVHVAPAAGLPDDGVITQQWKSEIGASLVASVIDISNNYNRMLTYMQQLLRDTANPRWVEKTRSGTVLDPDRLFGRGATFSIEPGEDILPIPTPPLPAEMRGHNFDLRGMQQRALFSDTSFGSNVGAVSGFMMSQVTAASQQVLDPFHTAIKSLLGKMATLNIHHMRKFGMDLGTTPFPSLPDRLPIDFNYEIEIPGDFMQRATAARTMNPDFRISEATIMRFMFPEIQDILLEKGRILAEDAARNPIFKTVLSVNEMQMAAREARQNNDEQFAVMLERAAAFLESQIGPQEQPTPANGQTSTLPPELLALSEGR</sequence>
<feature type="compositionally biased region" description="Polar residues" evidence="1">
    <location>
        <begin position="516"/>
        <end position="532"/>
    </location>
</feature>
<dbReference type="AlphaFoldDB" id="A0A0F9QED9"/>
<evidence type="ECO:0000256" key="1">
    <source>
        <dbReference type="SAM" id="MobiDB-lite"/>
    </source>
</evidence>
<gene>
    <name evidence="2" type="ORF">LCGC14_0713460</name>
</gene>
<protein>
    <recommendedName>
        <fullName evidence="3">Phage portal protein</fullName>
    </recommendedName>
</protein>
<proteinExistence type="predicted"/>
<comment type="caution">
    <text evidence="2">The sequence shown here is derived from an EMBL/GenBank/DDBJ whole genome shotgun (WGS) entry which is preliminary data.</text>
</comment>
<dbReference type="EMBL" id="LAZR01001582">
    <property type="protein sequence ID" value="KKN42405.1"/>
    <property type="molecule type" value="Genomic_DNA"/>
</dbReference>
<organism evidence="2">
    <name type="scientific">marine sediment metagenome</name>
    <dbReference type="NCBI Taxonomy" id="412755"/>
    <lineage>
        <taxon>unclassified sequences</taxon>
        <taxon>metagenomes</taxon>
        <taxon>ecological metagenomes</taxon>
    </lineage>
</organism>
<accession>A0A0F9QED9</accession>
<evidence type="ECO:0000313" key="2">
    <source>
        <dbReference type="EMBL" id="KKN42405.1"/>
    </source>
</evidence>
<feature type="region of interest" description="Disordered" evidence="1">
    <location>
        <begin position="516"/>
        <end position="543"/>
    </location>
</feature>